<reference evidence="1 2" key="1">
    <citation type="submission" date="2019-12" db="EMBL/GenBank/DDBJ databases">
        <authorList>
            <person name="Feng G."/>
            <person name="Zhu H."/>
        </authorList>
    </citation>
    <scope>NUCLEOTIDE SEQUENCE [LARGE SCALE GENOMIC DNA]</scope>
    <source>
        <strain evidence="1 2">FGD1</strain>
    </source>
</reference>
<evidence type="ECO:0000313" key="1">
    <source>
        <dbReference type="EMBL" id="MYL99639.1"/>
    </source>
</evidence>
<name>A0A7X4K8U5_9SPHN</name>
<proteinExistence type="predicted"/>
<comment type="caution">
    <text evidence="1">The sequence shown here is derived from an EMBL/GenBank/DDBJ whole genome shotgun (WGS) entry which is preliminary data.</text>
</comment>
<dbReference type="SUPFAM" id="SSF53756">
    <property type="entry name" value="UDP-Glycosyltransferase/glycogen phosphorylase"/>
    <property type="match status" value="1"/>
</dbReference>
<dbReference type="AlphaFoldDB" id="A0A7X4K8U5"/>
<gene>
    <name evidence="1" type="ORF">GR702_17920</name>
</gene>
<evidence type="ECO:0000313" key="2">
    <source>
        <dbReference type="Proteomes" id="UP000465810"/>
    </source>
</evidence>
<dbReference type="EMBL" id="WVTD01000018">
    <property type="protein sequence ID" value="MYL99639.1"/>
    <property type="molecule type" value="Genomic_DNA"/>
</dbReference>
<protein>
    <recommendedName>
        <fullName evidence="3">ADP-heptose--LPS heptosyltransferase</fullName>
    </recommendedName>
</protein>
<organism evidence="1 2">
    <name type="scientific">Novosphingobium silvae</name>
    <dbReference type="NCBI Taxonomy" id="2692619"/>
    <lineage>
        <taxon>Bacteria</taxon>
        <taxon>Pseudomonadati</taxon>
        <taxon>Pseudomonadota</taxon>
        <taxon>Alphaproteobacteria</taxon>
        <taxon>Sphingomonadales</taxon>
        <taxon>Sphingomonadaceae</taxon>
        <taxon>Novosphingobium</taxon>
    </lineage>
</organism>
<dbReference type="Gene3D" id="3.40.50.2000">
    <property type="entry name" value="Glycogen Phosphorylase B"/>
    <property type="match status" value="1"/>
</dbReference>
<keyword evidence="2" id="KW-1185">Reference proteome</keyword>
<accession>A0A7X4K8U5</accession>
<sequence>MRAGRYEEAWRLSDATLRSRDPATRDDPSRPYHERWVWDGRSFDGRHVLVRCYHGLGDTIQFVRFLPQLATRAATVTLEVQPSLIPLMDKLEGLTCVMPFDPAAPLPPAECDLEITELPLALRMAPSAAPAPYLSTSKAILPEGTIALCHAGGDWDRERSLPPRLLEPLCSLAPCVTLVPGPTDLPVLNPGGCPMDMEATAAIIAGASLVITVDTMAAHLAGALGVPTFLMLKAEPDWRWSPGQTTSPWYSSMRLYAQPTPGDWPAVVGSILADLETRTLMKKG</sequence>
<evidence type="ECO:0008006" key="3">
    <source>
        <dbReference type="Google" id="ProtNLM"/>
    </source>
</evidence>
<dbReference type="Proteomes" id="UP000465810">
    <property type="component" value="Unassembled WGS sequence"/>
</dbReference>